<organism evidence="7 8">
    <name type="scientific">Rhodocista pekingensis</name>
    <dbReference type="NCBI Taxonomy" id="201185"/>
    <lineage>
        <taxon>Bacteria</taxon>
        <taxon>Pseudomonadati</taxon>
        <taxon>Pseudomonadota</taxon>
        <taxon>Alphaproteobacteria</taxon>
        <taxon>Rhodospirillales</taxon>
        <taxon>Azospirillaceae</taxon>
        <taxon>Rhodocista</taxon>
    </lineage>
</organism>
<name>A0ABW2KQP3_9PROT</name>
<evidence type="ECO:0000256" key="6">
    <source>
        <dbReference type="HAMAP-Rule" id="MF_00529"/>
    </source>
</evidence>
<dbReference type="NCBIfam" id="NF002009">
    <property type="entry name" value="PRK00810.1"/>
    <property type="match status" value="1"/>
</dbReference>
<proteinExistence type="inferred from homology"/>
<dbReference type="InterPro" id="IPR004893">
    <property type="entry name" value="NifW"/>
</dbReference>
<evidence type="ECO:0000256" key="3">
    <source>
        <dbReference type="ARBA" id="ARBA00011284"/>
    </source>
</evidence>
<dbReference type="PIRSF" id="PIRSF005790">
    <property type="entry name" value="NifW"/>
    <property type="match status" value="1"/>
</dbReference>
<dbReference type="Proteomes" id="UP001596456">
    <property type="component" value="Unassembled WGS sequence"/>
</dbReference>
<keyword evidence="5 6" id="KW-0535">Nitrogen fixation</keyword>
<evidence type="ECO:0000313" key="8">
    <source>
        <dbReference type="Proteomes" id="UP001596456"/>
    </source>
</evidence>
<reference evidence="8" key="1">
    <citation type="journal article" date="2019" name="Int. J. Syst. Evol. Microbiol.">
        <title>The Global Catalogue of Microorganisms (GCM) 10K type strain sequencing project: providing services to taxonomists for standard genome sequencing and annotation.</title>
        <authorList>
            <consortium name="The Broad Institute Genomics Platform"/>
            <consortium name="The Broad Institute Genome Sequencing Center for Infectious Disease"/>
            <person name="Wu L."/>
            <person name="Ma J."/>
        </authorList>
    </citation>
    <scope>NUCLEOTIDE SEQUENCE [LARGE SCALE GENOMIC DNA]</scope>
    <source>
        <strain evidence="8">CGMCC 1.16275</strain>
    </source>
</reference>
<sequence>MRLIDTLMRLSAAEEFFEALAVPYDPAVLRVARLHILRRMGERLSGTDLAALPDAAVRDLARSALEAAYAEFTRTRPIDARVFKVLKAAQLPRGRSFVPLSSLRR</sequence>
<comment type="function">
    <text evidence="1 6">May protect the nitrogenase Fe-Mo protein from oxidative damage.</text>
</comment>
<dbReference type="Pfam" id="PF03206">
    <property type="entry name" value="NifW"/>
    <property type="match status" value="1"/>
</dbReference>
<dbReference type="RefSeq" id="WP_377355519.1">
    <property type="nucleotide sequence ID" value="NZ_JBHTCM010000003.1"/>
</dbReference>
<dbReference type="EMBL" id="JBHTCM010000003">
    <property type="protein sequence ID" value="MFC7331625.1"/>
    <property type="molecule type" value="Genomic_DNA"/>
</dbReference>
<evidence type="ECO:0000256" key="4">
    <source>
        <dbReference type="ARBA" id="ARBA00016274"/>
    </source>
</evidence>
<evidence type="ECO:0000256" key="1">
    <source>
        <dbReference type="ARBA" id="ARBA00002247"/>
    </source>
</evidence>
<dbReference type="HAMAP" id="MF_00529">
    <property type="entry name" value="NifW"/>
    <property type="match status" value="1"/>
</dbReference>
<comment type="caution">
    <text evidence="7">The sequence shown here is derived from an EMBL/GenBank/DDBJ whole genome shotgun (WGS) entry which is preliminary data.</text>
</comment>
<comment type="similarity">
    <text evidence="2 6">Belongs to the NifW family.</text>
</comment>
<accession>A0ABW2KQP3</accession>
<protein>
    <recommendedName>
        <fullName evidence="4 6">Nitrogenase-stabilizing/protective protein NifW</fullName>
    </recommendedName>
</protein>
<evidence type="ECO:0000313" key="7">
    <source>
        <dbReference type="EMBL" id="MFC7331625.1"/>
    </source>
</evidence>
<evidence type="ECO:0000256" key="5">
    <source>
        <dbReference type="ARBA" id="ARBA00023231"/>
    </source>
</evidence>
<keyword evidence="8" id="KW-1185">Reference proteome</keyword>
<gene>
    <name evidence="6 7" type="primary">nifW</name>
    <name evidence="7" type="ORF">ACFQPS_00485</name>
</gene>
<evidence type="ECO:0000256" key="2">
    <source>
        <dbReference type="ARBA" id="ARBA00008351"/>
    </source>
</evidence>
<comment type="subunit">
    <text evidence="3 6">Homotrimer; associates with NifD.</text>
</comment>